<dbReference type="RefSeq" id="WP_373970869.1">
    <property type="nucleotide sequence ID" value="NZ_JBHDLJ010000002.1"/>
</dbReference>
<feature type="transmembrane region" description="Helical" evidence="2">
    <location>
        <begin position="135"/>
        <end position="152"/>
    </location>
</feature>
<comment type="caution">
    <text evidence="3">The sequence shown here is derived from an EMBL/GenBank/DDBJ whole genome shotgun (WGS) entry which is preliminary data.</text>
</comment>
<keyword evidence="2" id="KW-1133">Transmembrane helix</keyword>
<evidence type="ECO:0000313" key="3">
    <source>
        <dbReference type="EMBL" id="MFB0833704.1"/>
    </source>
</evidence>
<keyword evidence="2" id="KW-0812">Transmembrane</keyword>
<sequence>MPLPEPPRPVWAPRHRGWKLAHHLLPAMVLAAFLLGLAVASAALGRWLFAAPLLALAVGAAVAIVREFRRGARTDPPANLAVETSTGDRAATRFAMAPVSVAFGSLTAGLGVVTLVAAIALTARYLLLHTEPSRFATLASSAGLLVVGVFVLHEGIRLLRTASADQPPGVYLTRSRVVVLGPQGTREFFWGDVAAVSAENPPGRAPLGRRGPSLIVVRLRPGHGPVSGGAPDDGGADGGPPGGPTGANGGGSDARTRMDGGGPDGHRAPRPVVIPVQYLSCDPNRLLAALRHYAAHPGDRPELGTEAAIGRFAG</sequence>
<evidence type="ECO:0008006" key="5">
    <source>
        <dbReference type="Google" id="ProtNLM"/>
    </source>
</evidence>
<feature type="transmembrane region" description="Helical" evidence="2">
    <location>
        <begin position="20"/>
        <end position="41"/>
    </location>
</feature>
<keyword evidence="4" id="KW-1185">Reference proteome</keyword>
<accession>A0ABV4UJF7</accession>
<protein>
    <recommendedName>
        <fullName evidence="5">PH domain-containing protein</fullName>
    </recommendedName>
</protein>
<dbReference type="Proteomes" id="UP001575652">
    <property type="component" value="Unassembled WGS sequence"/>
</dbReference>
<dbReference type="EMBL" id="JBHDLJ010000002">
    <property type="protein sequence ID" value="MFB0833704.1"/>
    <property type="molecule type" value="Genomic_DNA"/>
</dbReference>
<feature type="transmembrane region" description="Helical" evidence="2">
    <location>
        <begin position="99"/>
        <end position="123"/>
    </location>
</feature>
<evidence type="ECO:0000256" key="1">
    <source>
        <dbReference type="SAM" id="MobiDB-lite"/>
    </source>
</evidence>
<proteinExistence type="predicted"/>
<keyword evidence="2" id="KW-0472">Membrane</keyword>
<name>A0ABV4UJF7_9MICC</name>
<reference evidence="3 4" key="1">
    <citation type="submission" date="2024-09" db="EMBL/GenBank/DDBJ databases">
        <authorList>
            <person name="Salinas-Garcia M.A."/>
            <person name="Prieme A."/>
        </authorList>
    </citation>
    <scope>NUCLEOTIDE SEQUENCE [LARGE SCALE GENOMIC DNA]</scope>
    <source>
        <strain evidence="3 4">DSM 21081</strain>
    </source>
</reference>
<feature type="region of interest" description="Disordered" evidence="1">
    <location>
        <begin position="219"/>
        <end position="270"/>
    </location>
</feature>
<feature type="compositionally biased region" description="Gly residues" evidence="1">
    <location>
        <begin position="236"/>
        <end position="252"/>
    </location>
</feature>
<evidence type="ECO:0000313" key="4">
    <source>
        <dbReference type="Proteomes" id="UP001575652"/>
    </source>
</evidence>
<gene>
    <name evidence="3" type="ORF">ACETWP_03810</name>
</gene>
<evidence type="ECO:0000256" key="2">
    <source>
        <dbReference type="SAM" id="Phobius"/>
    </source>
</evidence>
<feature type="transmembrane region" description="Helical" evidence="2">
    <location>
        <begin position="47"/>
        <end position="65"/>
    </location>
</feature>
<organism evidence="3 4">
    <name type="scientific">Arthrobacter halodurans</name>
    <dbReference type="NCBI Taxonomy" id="516699"/>
    <lineage>
        <taxon>Bacteria</taxon>
        <taxon>Bacillati</taxon>
        <taxon>Actinomycetota</taxon>
        <taxon>Actinomycetes</taxon>
        <taxon>Micrococcales</taxon>
        <taxon>Micrococcaceae</taxon>
        <taxon>Arthrobacter</taxon>
    </lineage>
</organism>